<dbReference type="Proteomes" id="UP001142055">
    <property type="component" value="Chromosome 4"/>
</dbReference>
<dbReference type="AlphaFoldDB" id="A0A9Q0RHN6"/>
<evidence type="ECO:0000256" key="1">
    <source>
        <dbReference type="SAM" id="SignalP"/>
    </source>
</evidence>
<feature type="signal peptide" evidence="1">
    <location>
        <begin position="1"/>
        <end position="17"/>
    </location>
</feature>
<evidence type="ECO:0000313" key="3">
    <source>
        <dbReference type="Proteomes" id="UP001142055"/>
    </source>
</evidence>
<evidence type="ECO:0000313" key="2">
    <source>
        <dbReference type="EMBL" id="KAJ6215903.1"/>
    </source>
</evidence>
<keyword evidence="3" id="KW-1185">Reference proteome</keyword>
<sequence>MVWKCAILPIIFWRTICRRIGRSLRRTFVLCIIRRQTNEYEYEMNKTKYIDRLILKKKFIDRRVMMVEYRKKGEDCDLWCDVRQKRLKSIPDDQLTPRQRSFLEIGARLKEHKIPQDWYPEEVYQLLKKIG</sequence>
<dbReference type="EMBL" id="JAPWDV010000004">
    <property type="protein sequence ID" value="KAJ6215903.1"/>
    <property type="molecule type" value="Genomic_DNA"/>
</dbReference>
<organism evidence="2 3">
    <name type="scientific">Blomia tropicalis</name>
    <name type="common">Mite</name>
    <dbReference type="NCBI Taxonomy" id="40697"/>
    <lineage>
        <taxon>Eukaryota</taxon>
        <taxon>Metazoa</taxon>
        <taxon>Ecdysozoa</taxon>
        <taxon>Arthropoda</taxon>
        <taxon>Chelicerata</taxon>
        <taxon>Arachnida</taxon>
        <taxon>Acari</taxon>
        <taxon>Acariformes</taxon>
        <taxon>Sarcoptiformes</taxon>
        <taxon>Astigmata</taxon>
        <taxon>Glycyphagoidea</taxon>
        <taxon>Echimyopodidae</taxon>
        <taxon>Blomia</taxon>
    </lineage>
</organism>
<feature type="chain" id="PRO_5040370987" evidence="1">
    <location>
        <begin position="18"/>
        <end position="131"/>
    </location>
</feature>
<proteinExistence type="predicted"/>
<protein>
    <submittedName>
        <fullName evidence="2">Uncharacterized protein</fullName>
    </submittedName>
</protein>
<keyword evidence="1" id="KW-0732">Signal</keyword>
<gene>
    <name evidence="2" type="ORF">RDWZM_010403</name>
</gene>
<reference evidence="2" key="1">
    <citation type="submission" date="2022-12" db="EMBL/GenBank/DDBJ databases">
        <title>Genome assemblies of Blomia tropicalis.</title>
        <authorList>
            <person name="Cui Y."/>
        </authorList>
    </citation>
    <scope>NUCLEOTIDE SEQUENCE</scope>
    <source>
        <tissue evidence="2">Adult mites</tissue>
    </source>
</reference>
<accession>A0A9Q0RHN6</accession>
<comment type="caution">
    <text evidence="2">The sequence shown here is derived from an EMBL/GenBank/DDBJ whole genome shotgun (WGS) entry which is preliminary data.</text>
</comment>
<name>A0A9Q0RHN6_BLOTA</name>